<proteinExistence type="predicted"/>
<feature type="non-terminal residue" evidence="2">
    <location>
        <position position="167"/>
    </location>
</feature>
<dbReference type="AlphaFoldDB" id="A0AAE0VM73"/>
<evidence type="ECO:0000256" key="1">
    <source>
        <dbReference type="SAM" id="Coils"/>
    </source>
</evidence>
<protein>
    <submittedName>
        <fullName evidence="2">Uncharacterized protein</fullName>
    </submittedName>
</protein>
<comment type="caution">
    <text evidence="2">The sequence shown here is derived from an EMBL/GenBank/DDBJ whole genome shotgun (WGS) entry which is preliminary data.</text>
</comment>
<evidence type="ECO:0000313" key="3">
    <source>
        <dbReference type="Proteomes" id="UP001195483"/>
    </source>
</evidence>
<reference evidence="2" key="2">
    <citation type="journal article" date="2021" name="Genome Biol. Evol.">
        <title>Developing a high-quality reference genome for a parasitic bivalve with doubly uniparental inheritance (Bivalvia: Unionida).</title>
        <authorList>
            <person name="Smith C.H."/>
        </authorList>
    </citation>
    <scope>NUCLEOTIDE SEQUENCE</scope>
    <source>
        <strain evidence="2">CHS0354</strain>
        <tissue evidence="2">Mantle</tissue>
    </source>
</reference>
<keyword evidence="3" id="KW-1185">Reference proteome</keyword>
<dbReference type="Proteomes" id="UP001195483">
    <property type="component" value="Unassembled WGS sequence"/>
</dbReference>
<sequence length="167" mass="19305">MPTRARYLTREETDKIISLRGKIPPAKLAVQYGIGLTRLYKIWTDSTPDKQFPGGVAGTQSGKKLTKVAKKLKTETDQLKKKIADDKKIFDELKSHDEKNKKIIQHRREILDKIIADIKIYDERIKLKNQELQKQLDVLDDLDKQIQDLDAKSPDLVKENIIQQQKS</sequence>
<accession>A0AAE0VM73</accession>
<organism evidence="2 3">
    <name type="scientific">Potamilus streckersoni</name>
    <dbReference type="NCBI Taxonomy" id="2493646"/>
    <lineage>
        <taxon>Eukaryota</taxon>
        <taxon>Metazoa</taxon>
        <taxon>Spiralia</taxon>
        <taxon>Lophotrochozoa</taxon>
        <taxon>Mollusca</taxon>
        <taxon>Bivalvia</taxon>
        <taxon>Autobranchia</taxon>
        <taxon>Heteroconchia</taxon>
        <taxon>Palaeoheterodonta</taxon>
        <taxon>Unionida</taxon>
        <taxon>Unionoidea</taxon>
        <taxon>Unionidae</taxon>
        <taxon>Ambleminae</taxon>
        <taxon>Lampsilini</taxon>
        <taxon>Potamilus</taxon>
    </lineage>
</organism>
<reference evidence="2" key="1">
    <citation type="journal article" date="2021" name="Genome Biol. Evol.">
        <title>A High-Quality Reference Genome for a Parasitic Bivalve with Doubly Uniparental Inheritance (Bivalvia: Unionida).</title>
        <authorList>
            <person name="Smith C.H."/>
        </authorList>
    </citation>
    <scope>NUCLEOTIDE SEQUENCE</scope>
    <source>
        <strain evidence="2">CHS0354</strain>
    </source>
</reference>
<evidence type="ECO:0000313" key="2">
    <source>
        <dbReference type="EMBL" id="KAK3582751.1"/>
    </source>
</evidence>
<reference evidence="2" key="3">
    <citation type="submission" date="2023-05" db="EMBL/GenBank/DDBJ databases">
        <authorList>
            <person name="Smith C.H."/>
        </authorList>
    </citation>
    <scope>NUCLEOTIDE SEQUENCE</scope>
    <source>
        <strain evidence="2">CHS0354</strain>
        <tissue evidence="2">Mantle</tissue>
    </source>
</reference>
<feature type="coiled-coil region" evidence="1">
    <location>
        <begin position="125"/>
        <end position="159"/>
    </location>
</feature>
<name>A0AAE0VM73_9BIVA</name>
<keyword evidence="1" id="KW-0175">Coiled coil</keyword>
<gene>
    <name evidence="2" type="ORF">CHS0354_039793</name>
</gene>
<dbReference type="EMBL" id="JAEAOA010002320">
    <property type="protein sequence ID" value="KAK3582751.1"/>
    <property type="molecule type" value="Genomic_DNA"/>
</dbReference>